<sequence length="733" mass="82045">MDTRSQESKLRNEIQYLTRLIAAHKAIKSLQTPDEAPAAKVVENNVAKTMYRNKSVAAPSWTYPGSISSHFPLSLTASNSKKSSLVFLSSRPRLSSSSSSSSSSFPLSPGKQTPTRQGLNDSVQSMETSLIEGTSPLLPSVAKKDPERIVIISQRRGEKDNKTESVLKGVSPPQLPSETNREPQRTVIMSGLKAGNKRLIGERDKTERVYGGGKLKKMKLAGDLLSSPGSTQRRVVCDNNNKQFKNTKRQQLRKPDTSKLKWTRKDDAMLSDGVTKTTKATRSIPIPSILSRKRRRSSSSGGNGSFNKSPFIIKRYQLLRVTSATASNSFSQRRLHFITKQSSHSPIHSSRSKKQRLSSSALASPFTKRKSVHRVWAPNGGKKRRARPSGLEVKTRQGNKQWLSAELIKEKKKEKSKPQQQTKMQQVTCVTPRRAKRKVQVSIKGNSYLMSKNGKSMRRLSTSRKNAKGIPNSKIPHRPLSRSTTLKLKRANHVVQKNVNRVWSAKRNGPHILRSQYCLYYNRFGRCNRGDQCQYIHDPKRIAICSKFLRGKCENIDGSCPFSHNISKEKMPVCSFFLRGVCTRDNCPYLHVSVGPNAELCMDFIKGYCPLGEDCKKQHTLTCPDYSRTGTCPRGKRHCPLKHWRNPLKQYQTNPNTTTTTTLSTTPTSSTSSTTGGVPAVKEPYPLRRLRLRNQRAQSSSSSSSCTSPTIITPYQLDFLPLDTSKVPEFIAL</sequence>
<feature type="compositionally biased region" description="Basic and acidic residues" evidence="7">
    <location>
        <begin position="156"/>
        <end position="165"/>
    </location>
</feature>
<gene>
    <name evidence="9" type="primary">100641586</name>
</gene>
<feature type="domain" description="C3H1-type" evidence="8">
    <location>
        <begin position="512"/>
        <end position="540"/>
    </location>
</feature>
<evidence type="ECO:0000256" key="7">
    <source>
        <dbReference type="SAM" id="MobiDB-lite"/>
    </source>
</evidence>
<feature type="zinc finger region" description="C3H1-type" evidence="6">
    <location>
        <begin position="568"/>
        <end position="594"/>
    </location>
</feature>
<dbReference type="STRING" id="400682.A0A1X7VEH9"/>
<dbReference type="Gene3D" id="4.10.1000.10">
    <property type="entry name" value="Zinc finger, CCCH-type"/>
    <property type="match status" value="2"/>
</dbReference>
<keyword evidence="10" id="KW-1185">Reference proteome</keyword>
<evidence type="ECO:0000259" key="8">
    <source>
        <dbReference type="PROSITE" id="PS50103"/>
    </source>
</evidence>
<dbReference type="SMART" id="SM00356">
    <property type="entry name" value="ZnF_C3H1"/>
    <property type="match status" value="5"/>
</dbReference>
<evidence type="ECO:0000256" key="5">
    <source>
        <dbReference type="ARBA" id="ARBA00071600"/>
    </source>
</evidence>
<dbReference type="FunFam" id="4.10.1000.10:FF:000008">
    <property type="entry name" value="zinc finger CCCH domain-containing protein 3"/>
    <property type="match status" value="1"/>
</dbReference>
<keyword evidence="2" id="KW-0677">Repeat</keyword>
<evidence type="ECO:0000313" key="10">
    <source>
        <dbReference type="Proteomes" id="UP000007879"/>
    </source>
</evidence>
<dbReference type="GO" id="GO:0008270">
    <property type="term" value="F:zinc ion binding"/>
    <property type="evidence" value="ECO:0007669"/>
    <property type="project" value="UniProtKB-KW"/>
</dbReference>
<feature type="region of interest" description="Disordered" evidence="7">
    <location>
        <begin position="340"/>
        <end position="437"/>
    </location>
</feature>
<reference evidence="10" key="1">
    <citation type="journal article" date="2010" name="Nature">
        <title>The Amphimedon queenslandica genome and the evolution of animal complexity.</title>
        <authorList>
            <person name="Srivastava M."/>
            <person name="Simakov O."/>
            <person name="Chapman J."/>
            <person name="Fahey B."/>
            <person name="Gauthier M.E."/>
            <person name="Mitros T."/>
            <person name="Richards G.S."/>
            <person name="Conaco C."/>
            <person name="Dacre M."/>
            <person name="Hellsten U."/>
            <person name="Larroux C."/>
            <person name="Putnam N.H."/>
            <person name="Stanke M."/>
            <person name="Adamska M."/>
            <person name="Darling A."/>
            <person name="Degnan S.M."/>
            <person name="Oakley T.H."/>
            <person name="Plachetzki D.C."/>
            <person name="Zhai Y."/>
            <person name="Adamski M."/>
            <person name="Calcino A."/>
            <person name="Cummins S.F."/>
            <person name="Goodstein D.M."/>
            <person name="Harris C."/>
            <person name="Jackson D.J."/>
            <person name="Leys S.P."/>
            <person name="Shu S."/>
            <person name="Woodcroft B.J."/>
            <person name="Vervoort M."/>
            <person name="Kosik K.S."/>
            <person name="Manning G."/>
            <person name="Degnan B.M."/>
            <person name="Rokhsar D.S."/>
        </authorList>
    </citation>
    <scope>NUCLEOTIDE SEQUENCE [LARGE SCALE GENOMIC DNA]</scope>
</reference>
<feature type="zinc finger region" description="C3H1-type" evidence="6">
    <location>
        <begin position="544"/>
        <end position="567"/>
    </location>
</feature>
<feature type="domain" description="C3H1-type" evidence="8">
    <location>
        <begin position="595"/>
        <end position="622"/>
    </location>
</feature>
<dbReference type="PROSITE" id="PS50103">
    <property type="entry name" value="ZF_C3H1"/>
    <property type="match status" value="4"/>
</dbReference>
<evidence type="ECO:0000256" key="3">
    <source>
        <dbReference type="ARBA" id="ARBA00022771"/>
    </source>
</evidence>
<feature type="compositionally biased region" description="Low complexity" evidence="7">
    <location>
        <begin position="92"/>
        <end position="108"/>
    </location>
</feature>
<feature type="compositionally biased region" description="Low complexity" evidence="7">
    <location>
        <begin position="653"/>
        <end position="675"/>
    </location>
</feature>
<dbReference type="InterPro" id="IPR000571">
    <property type="entry name" value="Znf_CCCH"/>
</dbReference>
<keyword evidence="1 6" id="KW-0479">Metal-binding</keyword>
<dbReference type="PANTHER" id="PTHR46156:SF1">
    <property type="entry name" value="ZINC FINGER CCCH DOMAIN-CONTAINING PROTEIN 3"/>
    <property type="match status" value="1"/>
</dbReference>
<feature type="region of interest" description="Disordered" evidence="7">
    <location>
        <begin position="271"/>
        <end position="306"/>
    </location>
</feature>
<dbReference type="eggNOG" id="KOG1492">
    <property type="taxonomic scope" value="Eukaryota"/>
</dbReference>
<dbReference type="InterPro" id="IPR036855">
    <property type="entry name" value="Znf_CCCH_sf"/>
</dbReference>
<evidence type="ECO:0000256" key="4">
    <source>
        <dbReference type="ARBA" id="ARBA00022833"/>
    </source>
</evidence>
<dbReference type="SUPFAM" id="SSF90229">
    <property type="entry name" value="CCCH zinc finger"/>
    <property type="match status" value="1"/>
</dbReference>
<keyword evidence="3 6" id="KW-0863">Zinc-finger</keyword>
<dbReference type="Pfam" id="PF00642">
    <property type="entry name" value="zf-CCCH"/>
    <property type="match status" value="1"/>
</dbReference>
<keyword evidence="4 6" id="KW-0862">Zinc</keyword>
<feature type="compositionally biased region" description="Polar residues" evidence="7">
    <location>
        <begin position="110"/>
        <end position="122"/>
    </location>
</feature>
<feature type="zinc finger region" description="C3H1-type" evidence="6">
    <location>
        <begin position="595"/>
        <end position="622"/>
    </location>
</feature>
<dbReference type="PANTHER" id="PTHR46156">
    <property type="entry name" value="CCCH ZINGC FINGER"/>
    <property type="match status" value="1"/>
</dbReference>
<dbReference type="OrthoDB" id="3247158at2759"/>
<feature type="region of interest" description="Disordered" evidence="7">
    <location>
        <begin position="650"/>
        <end position="688"/>
    </location>
</feature>
<feature type="domain" description="C3H1-type" evidence="8">
    <location>
        <begin position="568"/>
        <end position="594"/>
    </location>
</feature>
<evidence type="ECO:0000256" key="1">
    <source>
        <dbReference type="ARBA" id="ARBA00022723"/>
    </source>
</evidence>
<evidence type="ECO:0000313" key="9">
    <source>
        <dbReference type="EnsemblMetazoa" id="Aqu2.1.38408_001"/>
    </source>
</evidence>
<protein>
    <recommendedName>
        <fullName evidence="5">Zinc finger CCCH domain-containing protein 3</fullName>
    </recommendedName>
</protein>
<evidence type="ECO:0000256" key="2">
    <source>
        <dbReference type="ARBA" id="ARBA00022737"/>
    </source>
</evidence>
<dbReference type="KEGG" id="aqu:100641586"/>
<proteinExistence type="predicted"/>
<name>A0A1X7VEH9_AMPQE</name>
<feature type="domain" description="C3H1-type" evidence="8">
    <location>
        <begin position="544"/>
        <end position="567"/>
    </location>
</feature>
<feature type="region of interest" description="Disordered" evidence="7">
    <location>
        <begin position="92"/>
        <end position="122"/>
    </location>
</feature>
<dbReference type="EnsemblMetazoa" id="XM_019993775.1">
    <property type="protein sequence ID" value="XP_019849334.1"/>
    <property type="gene ID" value="LOC100641586"/>
</dbReference>
<organism evidence="9">
    <name type="scientific">Amphimedon queenslandica</name>
    <name type="common">Sponge</name>
    <dbReference type="NCBI Taxonomy" id="400682"/>
    <lineage>
        <taxon>Eukaryota</taxon>
        <taxon>Metazoa</taxon>
        <taxon>Porifera</taxon>
        <taxon>Demospongiae</taxon>
        <taxon>Heteroscleromorpha</taxon>
        <taxon>Haplosclerida</taxon>
        <taxon>Niphatidae</taxon>
        <taxon>Amphimedon</taxon>
    </lineage>
</organism>
<dbReference type="GO" id="GO:0005634">
    <property type="term" value="C:nucleus"/>
    <property type="evidence" value="ECO:0007669"/>
    <property type="project" value="TreeGrafter"/>
</dbReference>
<feature type="compositionally biased region" description="Basic and acidic residues" evidence="7">
    <location>
        <begin position="407"/>
        <end position="417"/>
    </location>
</feature>
<dbReference type="InParanoid" id="A0A1X7VEH9"/>
<dbReference type="EnsemblMetazoa" id="Aqu2.1.38408_001">
    <property type="protein sequence ID" value="Aqu2.1.38408_001"/>
    <property type="gene ID" value="Aqu2.1.38408"/>
</dbReference>
<accession>A0A1X7VEH9</accession>
<dbReference type="AlphaFoldDB" id="A0A1X7VEH9"/>
<feature type="zinc finger region" description="C3H1-type" evidence="6">
    <location>
        <begin position="512"/>
        <end position="540"/>
    </location>
</feature>
<evidence type="ECO:0000256" key="6">
    <source>
        <dbReference type="PROSITE-ProRule" id="PRU00723"/>
    </source>
</evidence>
<feature type="region of interest" description="Disordered" evidence="7">
    <location>
        <begin position="156"/>
        <end position="182"/>
    </location>
</feature>
<reference evidence="9" key="2">
    <citation type="submission" date="2017-05" db="UniProtKB">
        <authorList>
            <consortium name="EnsemblMetazoa"/>
        </authorList>
    </citation>
    <scope>IDENTIFICATION</scope>
</reference>
<dbReference type="Proteomes" id="UP000007879">
    <property type="component" value="Unassembled WGS sequence"/>
</dbReference>